<proteinExistence type="predicted"/>
<evidence type="ECO:0000256" key="1">
    <source>
        <dbReference type="ARBA" id="ARBA00004141"/>
    </source>
</evidence>
<feature type="transmembrane region" description="Helical" evidence="5">
    <location>
        <begin position="224"/>
        <end position="245"/>
    </location>
</feature>
<feature type="transmembrane region" description="Helical" evidence="5">
    <location>
        <begin position="26"/>
        <end position="42"/>
    </location>
</feature>
<dbReference type="AlphaFoldDB" id="A0A1S4EZI1"/>
<dbReference type="PANTHER" id="PTHR23507:SF39">
    <property type="entry name" value="GH23453P-RELATED"/>
    <property type="match status" value="1"/>
</dbReference>
<dbReference type="EnsemblMetazoa" id="AAEL001699-RC">
    <property type="protein sequence ID" value="AAEL001699-PC"/>
    <property type="gene ID" value="AAEL001699"/>
</dbReference>
<dbReference type="FunCoup" id="A0A1S4EZI1">
    <property type="interactions" value="77"/>
</dbReference>
<keyword evidence="3 5" id="KW-1133">Transmembrane helix</keyword>
<feature type="transmembrane region" description="Helical" evidence="5">
    <location>
        <begin position="196"/>
        <end position="218"/>
    </location>
</feature>
<evidence type="ECO:0000313" key="7">
    <source>
        <dbReference type="Proteomes" id="UP000008820"/>
    </source>
</evidence>
<evidence type="ECO:0000256" key="4">
    <source>
        <dbReference type="ARBA" id="ARBA00023136"/>
    </source>
</evidence>
<evidence type="ECO:0000256" key="2">
    <source>
        <dbReference type="ARBA" id="ARBA00022692"/>
    </source>
</evidence>
<feature type="transmembrane region" description="Helical" evidence="5">
    <location>
        <begin position="357"/>
        <end position="376"/>
    </location>
</feature>
<dbReference type="PANTHER" id="PTHR23507">
    <property type="entry name" value="ZGC:174356"/>
    <property type="match status" value="1"/>
</dbReference>
<dbReference type="GO" id="GO:0022857">
    <property type="term" value="F:transmembrane transporter activity"/>
    <property type="evidence" value="ECO:0007669"/>
    <property type="project" value="InterPro"/>
</dbReference>
<reference evidence="6" key="2">
    <citation type="submission" date="2020-05" db="UniProtKB">
        <authorList>
            <consortium name="EnsemblMetazoa"/>
        </authorList>
    </citation>
    <scope>IDENTIFICATION</scope>
    <source>
        <strain evidence="6">LVP_AGWG</strain>
    </source>
</reference>
<dbReference type="OrthoDB" id="430300at2759"/>
<organism evidence="6 7">
    <name type="scientific">Aedes aegypti</name>
    <name type="common">Yellowfever mosquito</name>
    <name type="synonym">Culex aegypti</name>
    <dbReference type="NCBI Taxonomy" id="7159"/>
    <lineage>
        <taxon>Eukaryota</taxon>
        <taxon>Metazoa</taxon>
        <taxon>Ecdysozoa</taxon>
        <taxon>Arthropoda</taxon>
        <taxon>Hexapoda</taxon>
        <taxon>Insecta</taxon>
        <taxon>Pterygota</taxon>
        <taxon>Neoptera</taxon>
        <taxon>Endopterygota</taxon>
        <taxon>Diptera</taxon>
        <taxon>Nematocera</taxon>
        <taxon>Culicoidea</taxon>
        <taxon>Culicidae</taxon>
        <taxon>Culicinae</taxon>
        <taxon>Aedini</taxon>
        <taxon>Aedes</taxon>
        <taxon>Stegomyia</taxon>
    </lineage>
</organism>
<reference evidence="6 7" key="1">
    <citation type="submission" date="2017-06" db="EMBL/GenBank/DDBJ databases">
        <title>Aedes aegypti genome working group (AGWG) sequencing and assembly.</title>
        <authorList>
            <consortium name="Aedes aegypti Genome Working Group (AGWG)"/>
            <person name="Matthews B.J."/>
        </authorList>
    </citation>
    <scope>NUCLEOTIDE SEQUENCE [LARGE SCALE GENOMIC DNA]</scope>
    <source>
        <strain evidence="6 7">LVP_AGWG</strain>
    </source>
</reference>
<keyword evidence="4 5" id="KW-0472">Membrane</keyword>
<dbReference type="GO" id="GO:0016020">
    <property type="term" value="C:membrane"/>
    <property type="evidence" value="ECO:0007669"/>
    <property type="project" value="UniProtKB-SubCell"/>
</dbReference>
<name>A0A1S4EZI1_AEDAE</name>
<evidence type="ECO:0000256" key="3">
    <source>
        <dbReference type="ARBA" id="ARBA00022989"/>
    </source>
</evidence>
<feature type="transmembrane region" description="Helical" evidence="5">
    <location>
        <begin position="325"/>
        <end position="345"/>
    </location>
</feature>
<dbReference type="InterPro" id="IPR011701">
    <property type="entry name" value="MFS"/>
</dbReference>
<gene>
    <name evidence="6" type="primary">5571822</name>
</gene>
<feature type="transmembrane region" description="Helical" evidence="5">
    <location>
        <begin position="382"/>
        <end position="403"/>
    </location>
</feature>
<feature type="transmembrane region" description="Helical" evidence="5">
    <location>
        <begin position="444"/>
        <end position="466"/>
    </location>
</feature>
<evidence type="ECO:0000313" key="6">
    <source>
        <dbReference type="EnsemblMetazoa" id="AAEL001699-PB"/>
    </source>
</evidence>
<evidence type="ECO:0000256" key="5">
    <source>
        <dbReference type="SAM" id="Phobius"/>
    </source>
</evidence>
<dbReference type="VEuPathDB" id="VectorBase:AAEL001699"/>
<feature type="transmembrane region" description="Helical" evidence="5">
    <location>
        <begin position="127"/>
        <end position="150"/>
    </location>
</feature>
<comment type="subcellular location">
    <subcellularLocation>
        <location evidence="1">Membrane</location>
        <topology evidence="1">Multi-pass membrane protein</topology>
    </subcellularLocation>
</comment>
<dbReference type="EnsemblMetazoa" id="AAEL001699-RA">
    <property type="protein sequence ID" value="AAEL001699-PA"/>
    <property type="gene ID" value="AAEL001699"/>
</dbReference>
<dbReference type="Proteomes" id="UP000008820">
    <property type="component" value="Chromosome 2"/>
</dbReference>
<keyword evidence="7" id="KW-1185">Reference proteome</keyword>
<keyword evidence="2 5" id="KW-0812">Transmembrane</keyword>
<feature type="transmembrane region" description="Helical" evidence="5">
    <location>
        <begin position="156"/>
        <end position="184"/>
    </location>
</feature>
<dbReference type="EnsemblMetazoa" id="AAEL001699-RD">
    <property type="protein sequence ID" value="AAEL001699-PD"/>
    <property type="gene ID" value="AAEL001699"/>
</dbReference>
<feature type="transmembrane region" description="Helical" evidence="5">
    <location>
        <begin position="288"/>
        <end position="313"/>
    </location>
</feature>
<protein>
    <submittedName>
        <fullName evidence="6">Uncharacterized protein</fullName>
    </submittedName>
</protein>
<sequence length="483" mass="54070">MDEVSGYLDETPTVSSDEQNKFERKYRYFILEPAILLLFYAWNVSSAVFTNQVVYQACTVTFQHNETLCAQLGTENETQPEIEELEREVQPYAATILMAKSLIESIIPALCSMFIGPWSDKYGRKPVLMSTFIGSFFTYTLVAVICFLSSQYEVDPWYYILAYIPAALSGGNCALITGVFCYITDVTSEQNRAVKMGVLEAAIFGGLLFGILSSSYILRWTNAITVFAIASGAIFLGILYIIFYIEESIKPDELDNSTNKLREIFRFELVGDLFYTCFKRRPNFDRMIIWLVIAALGASIFALEGSGTVYFLFLRERFGWTVKEYSFYDATAIVFMIIGNLVAIYGVKKLFNLSESVLAAIGFCSYAIASAIHAIAYEPWHLYLGIGVSMMKGIAGPMGRAVISNTAPPSDIGKIFSLTTSIESLTPLASAPIYTYVYKQTMSWYPGAFNLISATVFFFCLCLMLLARVFQGMYQATTYTSIN</sequence>
<accession>A0A1S4EZI1</accession>
<dbReference type="Pfam" id="PF07690">
    <property type="entry name" value="MFS_1"/>
    <property type="match status" value="1"/>
</dbReference>
<dbReference type="Gene3D" id="1.20.1250.20">
    <property type="entry name" value="MFS general substrate transporter like domains"/>
    <property type="match status" value="1"/>
</dbReference>
<dbReference type="EnsemblMetazoa" id="AAEL001699-RB">
    <property type="protein sequence ID" value="AAEL001699-PB"/>
    <property type="gene ID" value="AAEL001699"/>
</dbReference>
<dbReference type="InterPro" id="IPR036259">
    <property type="entry name" value="MFS_trans_sf"/>
</dbReference>
<dbReference type="InParanoid" id="A0A1S4EZI1"/>
<feature type="transmembrane region" description="Helical" evidence="5">
    <location>
        <begin position="415"/>
        <end position="438"/>
    </location>
</feature>
<dbReference type="SUPFAM" id="SSF103473">
    <property type="entry name" value="MFS general substrate transporter"/>
    <property type="match status" value="1"/>
</dbReference>